<sequence>MGIGVWFWVYIRCCGNGCLGFRSYSGSLLAKAPGMPAQPTVTKNALLLVGSDFVGFPHSDDAPWARAERTSMS</sequence>
<dbReference type="EMBL" id="FNCO01000006">
    <property type="protein sequence ID" value="SDH45607.1"/>
    <property type="molecule type" value="Genomic_DNA"/>
</dbReference>
<reference evidence="2" key="1">
    <citation type="submission" date="2016-10" db="EMBL/GenBank/DDBJ databases">
        <authorList>
            <person name="Varghese N."/>
            <person name="Submissions S."/>
        </authorList>
    </citation>
    <scope>NUCLEOTIDE SEQUENCE [LARGE SCALE GENOMIC DNA]</scope>
    <source>
        <strain evidence="2">ATCC 700689</strain>
    </source>
</reference>
<dbReference type="STRING" id="89065.SAMN05216605_106266"/>
<keyword evidence="2" id="KW-1185">Reference proteome</keyword>
<evidence type="ECO:0000313" key="2">
    <source>
        <dbReference type="Proteomes" id="UP000182894"/>
    </source>
</evidence>
<gene>
    <name evidence="1" type="ORF">SAMN05216605_106266</name>
</gene>
<accession>A0A1G8CJE9</accession>
<dbReference type="AlphaFoldDB" id="A0A1G8CJE9"/>
<evidence type="ECO:0000313" key="1">
    <source>
        <dbReference type="EMBL" id="SDH45607.1"/>
    </source>
</evidence>
<proteinExistence type="predicted"/>
<protein>
    <submittedName>
        <fullName evidence="1">Uncharacterized protein</fullName>
    </submittedName>
</protein>
<dbReference type="Proteomes" id="UP000182894">
    <property type="component" value="Unassembled WGS sequence"/>
</dbReference>
<organism evidence="1 2">
    <name type="scientific">Pseudomonas abietaniphila</name>
    <dbReference type="NCBI Taxonomy" id="89065"/>
    <lineage>
        <taxon>Bacteria</taxon>
        <taxon>Pseudomonadati</taxon>
        <taxon>Pseudomonadota</taxon>
        <taxon>Gammaproteobacteria</taxon>
        <taxon>Pseudomonadales</taxon>
        <taxon>Pseudomonadaceae</taxon>
        <taxon>Pseudomonas</taxon>
    </lineage>
</organism>
<name>A0A1G8CJE9_9PSED</name>